<name>A0ABP9D058_9ACTN</name>
<dbReference type="EMBL" id="BAABKQ010000001">
    <property type="protein sequence ID" value="GAA4822946.1"/>
    <property type="molecule type" value="Genomic_DNA"/>
</dbReference>
<protein>
    <submittedName>
        <fullName evidence="2">Nuclear transport factor 2 family protein</fullName>
    </submittedName>
</protein>
<dbReference type="SUPFAM" id="SSF54427">
    <property type="entry name" value="NTF2-like"/>
    <property type="match status" value="2"/>
</dbReference>
<sequence>MSTTPDASALVATVEKSPAAVAAHDRDGWLGLFSHDAEVCDPVGSRPNHGRAELTAFYETFIAPNDITFRVEHDTVAGMTVFRDLTLETVMGGRSGPGSTTAPGDVALQVPMHLRYDLVDIAGAGRSADLRLSLLHAHWELPSMIGRLLEHGVVGAGVGAKLVPRLLRNQRVGGTVGFGRALRRAGKEGKSAVEDLLGALSTGDASSARQRLAPDTPIELPGTGRSMTAEEFAGAPRGLRWRKLLSAGMTVTATIESEGARGVGLFEFDGRRDRVSRVRLYLPG</sequence>
<feature type="domain" description="SnoaL-like" evidence="1">
    <location>
        <begin position="14"/>
        <end position="95"/>
    </location>
</feature>
<comment type="caution">
    <text evidence="2">The sequence shown here is derived from an EMBL/GenBank/DDBJ whole genome shotgun (WGS) entry which is preliminary data.</text>
</comment>
<dbReference type="Gene3D" id="3.10.450.50">
    <property type="match status" value="1"/>
</dbReference>
<accession>A0ABP9D058</accession>
<evidence type="ECO:0000313" key="3">
    <source>
        <dbReference type="Proteomes" id="UP001500839"/>
    </source>
</evidence>
<organism evidence="2 3">
    <name type="scientific">Tomitella cavernea</name>
    <dbReference type="NCBI Taxonomy" id="1387982"/>
    <lineage>
        <taxon>Bacteria</taxon>
        <taxon>Bacillati</taxon>
        <taxon>Actinomycetota</taxon>
        <taxon>Actinomycetes</taxon>
        <taxon>Mycobacteriales</taxon>
        <taxon>Tomitella</taxon>
    </lineage>
</organism>
<dbReference type="Proteomes" id="UP001500839">
    <property type="component" value="Unassembled WGS sequence"/>
</dbReference>
<evidence type="ECO:0000259" key="1">
    <source>
        <dbReference type="Pfam" id="PF12680"/>
    </source>
</evidence>
<proteinExistence type="predicted"/>
<dbReference type="Pfam" id="PF12680">
    <property type="entry name" value="SnoaL_2"/>
    <property type="match status" value="1"/>
</dbReference>
<dbReference type="InterPro" id="IPR032710">
    <property type="entry name" value="NTF2-like_dom_sf"/>
</dbReference>
<keyword evidence="3" id="KW-1185">Reference proteome</keyword>
<dbReference type="InterPro" id="IPR037401">
    <property type="entry name" value="SnoaL-like"/>
</dbReference>
<evidence type="ECO:0000313" key="2">
    <source>
        <dbReference type="EMBL" id="GAA4822946.1"/>
    </source>
</evidence>
<dbReference type="RefSeq" id="WP_200172349.1">
    <property type="nucleotide sequence ID" value="NZ_BAABKQ010000001.1"/>
</dbReference>
<reference evidence="3" key="1">
    <citation type="journal article" date="2019" name="Int. J. Syst. Evol. Microbiol.">
        <title>The Global Catalogue of Microorganisms (GCM) 10K type strain sequencing project: providing services to taxonomists for standard genome sequencing and annotation.</title>
        <authorList>
            <consortium name="The Broad Institute Genomics Platform"/>
            <consortium name="The Broad Institute Genome Sequencing Center for Infectious Disease"/>
            <person name="Wu L."/>
            <person name="Ma J."/>
        </authorList>
    </citation>
    <scope>NUCLEOTIDE SEQUENCE [LARGE SCALE GENOMIC DNA]</scope>
    <source>
        <strain evidence="3">JCM 18542</strain>
    </source>
</reference>
<gene>
    <name evidence="2" type="ORF">GCM10023353_34490</name>
</gene>